<proteinExistence type="predicted"/>
<dbReference type="EMBL" id="JAMKFB020000012">
    <property type="protein sequence ID" value="KAL0179019.1"/>
    <property type="molecule type" value="Genomic_DNA"/>
</dbReference>
<gene>
    <name evidence="4" type="ORF">M9458_024461</name>
</gene>
<accession>A0ABD0PYQ5</accession>
<dbReference type="InterPro" id="IPR057774">
    <property type="entry name" value="D8C_UMOD/GP2/OIT3-like"/>
</dbReference>
<keyword evidence="5" id="KW-1185">Reference proteome</keyword>
<dbReference type="AlphaFoldDB" id="A0ABD0PYQ5"/>
<evidence type="ECO:0000313" key="5">
    <source>
        <dbReference type="Proteomes" id="UP001529510"/>
    </source>
</evidence>
<comment type="caution">
    <text evidence="4">The sequence shown here is derived from an EMBL/GenBank/DDBJ whole genome shotgun (WGS) entry which is preliminary data.</text>
</comment>
<feature type="non-terminal residue" evidence="4">
    <location>
        <position position="58"/>
    </location>
</feature>
<sequence length="58" mass="6250">MSDTCVPSYSCGTYVPLWLNGAHPTVKDGVVTRDVCGSWSNNCCYLQINPIKVKACPG</sequence>
<dbReference type="Pfam" id="PF23283">
    <property type="entry name" value="D8C_UMOD"/>
    <property type="match status" value="1"/>
</dbReference>
<name>A0ABD0PYQ5_CIRMR</name>
<keyword evidence="2" id="KW-1015">Disulfide bond</keyword>
<evidence type="ECO:0000256" key="1">
    <source>
        <dbReference type="ARBA" id="ARBA00022729"/>
    </source>
</evidence>
<keyword evidence="1" id="KW-0732">Signal</keyword>
<evidence type="ECO:0000256" key="2">
    <source>
        <dbReference type="ARBA" id="ARBA00023157"/>
    </source>
</evidence>
<evidence type="ECO:0000313" key="4">
    <source>
        <dbReference type="EMBL" id="KAL0179019.1"/>
    </source>
</evidence>
<dbReference type="Proteomes" id="UP001529510">
    <property type="component" value="Unassembled WGS sequence"/>
</dbReference>
<protein>
    <recommendedName>
        <fullName evidence="3">UMOD/GP2/OIT3-like D8C domain-containing protein</fullName>
    </recommendedName>
</protein>
<organism evidence="4 5">
    <name type="scientific">Cirrhinus mrigala</name>
    <name type="common">Mrigala</name>
    <dbReference type="NCBI Taxonomy" id="683832"/>
    <lineage>
        <taxon>Eukaryota</taxon>
        <taxon>Metazoa</taxon>
        <taxon>Chordata</taxon>
        <taxon>Craniata</taxon>
        <taxon>Vertebrata</taxon>
        <taxon>Euteleostomi</taxon>
        <taxon>Actinopterygii</taxon>
        <taxon>Neopterygii</taxon>
        <taxon>Teleostei</taxon>
        <taxon>Ostariophysi</taxon>
        <taxon>Cypriniformes</taxon>
        <taxon>Cyprinidae</taxon>
        <taxon>Labeoninae</taxon>
        <taxon>Labeonini</taxon>
        <taxon>Cirrhinus</taxon>
    </lineage>
</organism>
<feature type="domain" description="UMOD/GP2/OIT3-like D8C" evidence="3">
    <location>
        <begin position="1"/>
        <end position="58"/>
    </location>
</feature>
<reference evidence="4 5" key="1">
    <citation type="submission" date="2024-05" db="EMBL/GenBank/DDBJ databases">
        <title>Genome sequencing and assembly of Indian major carp, Cirrhinus mrigala (Hamilton, 1822).</title>
        <authorList>
            <person name="Mohindra V."/>
            <person name="Chowdhury L.M."/>
            <person name="Lal K."/>
            <person name="Jena J.K."/>
        </authorList>
    </citation>
    <scope>NUCLEOTIDE SEQUENCE [LARGE SCALE GENOMIC DNA]</scope>
    <source>
        <strain evidence="4">CM1030</strain>
        <tissue evidence="4">Blood</tissue>
    </source>
</reference>
<evidence type="ECO:0000259" key="3">
    <source>
        <dbReference type="Pfam" id="PF23283"/>
    </source>
</evidence>